<dbReference type="Gene3D" id="3.90.70.80">
    <property type="match status" value="1"/>
</dbReference>
<feature type="compositionally biased region" description="Pro residues" evidence="1">
    <location>
        <begin position="481"/>
        <end position="490"/>
    </location>
</feature>
<dbReference type="OrthoDB" id="415023at2759"/>
<name>A0A067PIB1_9AGAM</name>
<feature type="compositionally biased region" description="Polar residues" evidence="1">
    <location>
        <begin position="389"/>
        <end position="403"/>
    </location>
</feature>
<dbReference type="InterPro" id="IPR003323">
    <property type="entry name" value="OTU_dom"/>
</dbReference>
<evidence type="ECO:0000313" key="4">
    <source>
        <dbReference type="Proteomes" id="UP000027265"/>
    </source>
</evidence>
<feature type="region of interest" description="Disordered" evidence="1">
    <location>
        <begin position="1"/>
        <end position="34"/>
    </location>
</feature>
<keyword evidence="4" id="KW-1185">Reference proteome</keyword>
<evidence type="ECO:0000313" key="3">
    <source>
        <dbReference type="EMBL" id="KDQ54653.1"/>
    </source>
</evidence>
<dbReference type="CDD" id="cd22756">
    <property type="entry name" value="OTU_OTUD3-like"/>
    <property type="match status" value="1"/>
</dbReference>
<evidence type="ECO:0000259" key="2">
    <source>
        <dbReference type="PROSITE" id="PS50802"/>
    </source>
</evidence>
<feature type="compositionally biased region" description="Low complexity" evidence="1">
    <location>
        <begin position="471"/>
        <end position="480"/>
    </location>
</feature>
<sequence>MGSSKRHQRNVKHAPQMRSRTTRSKGKPISDPLQNTKALTQQLRAMGLYAADTLGDGNCLFRALSDQMYGTESQHLVLRREICDWIERHKERYGPFCEDERGLDTHLSCMRQPATYGGHLELSAFAHLMRRDVKVIQPGLVYLIEWASGGADLASSPSASMEHHSPDLSSGDLPLVGIDPREHRRLKREKKREAKEAKSRATAGAVEEDDGDSEKPTSTGHAPPIYVAYHDWEHFSSIRNLKGPHTGLPCVVEAPVPSPDSSLSPPSSPPSKKKPPSKSSSVKPKSSTRPPPSRTRTPATATTAPAPSLPTEPEAGPSTPSHIPLPSTPSRSPSPALSDASSALSEPPASWPPSQPPSSVASTSSVATPFPPSSAASTSTSRGITASSVASTSTGITVSLRSNRSPKRTFDESSGSGSGSHDDDESAAKRSRRLRAPLQPQDNDGGDDHDAMDVIEESPDADTPGLSFSTSPSASSSSAPSPAPSPPSAPSPALTRRERKRLGLPKARVVGANGNGGSGRVLRSAGTIVIPGGRFKKSGLTTSKERDRKEVDDEEWRKNGTGRLDVRGFRELRI</sequence>
<dbReference type="Pfam" id="PF02338">
    <property type="entry name" value="OTU"/>
    <property type="match status" value="1"/>
</dbReference>
<dbReference type="SUPFAM" id="SSF54001">
    <property type="entry name" value="Cysteine proteinases"/>
    <property type="match status" value="1"/>
</dbReference>
<dbReference type="PANTHER" id="PTHR12419:SF7">
    <property type="entry name" value="OTU DOMAIN-CONTAINING PROTEIN 3"/>
    <property type="match status" value="1"/>
</dbReference>
<gene>
    <name evidence="3" type="ORF">JAAARDRAFT_38335</name>
</gene>
<dbReference type="InterPro" id="IPR038765">
    <property type="entry name" value="Papain-like_cys_pep_sf"/>
</dbReference>
<dbReference type="AlphaFoldDB" id="A0A067PIB1"/>
<feature type="compositionally biased region" description="Low complexity" evidence="1">
    <location>
        <begin position="357"/>
        <end position="388"/>
    </location>
</feature>
<feature type="compositionally biased region" description="Basic and acidic residues" evidence="1">
    <location>
        <begin position="543"/>
        <end position="554"/>
    </location>
</feature>
<reference evidence="4" key="1">
    <citation type="journal article" date="2014" name="Proc. Natl. Acad. Sci. U.S.A.">
        <title>Extensive sampling of basidiomycete genomes demonstrates inadequacy of the white-rot/brown-rot paradigm for wood decay fungi.</title>
        <authorList>
            <person name="Riley R."/>
            <person name="Salamov A.A."/>
            <person name="Brown D.W."/>
            <person name="Nagy L.G."/>
            <person name="Floudas D."/>
            <person name="Held B.W."/>
            <person name="Levasseur A."/>
            <person name="Lombard V."/>
            <person name="Morin E."/>
            <person name="Otillar R."/>
            <person name="Lindquist E.A."/>
            <person name="Sun H."/>
            <person name="LaButti K.M."/>
            <person name="Schmutz J."/>
            <person name="Jabbour D."/>
            <person name="Luo H."/>
            <person name="Baker S.E."/>
            <person name="Pisabarro A.G."/>
            <person name="Walton J.D."/>
            <person name="Blanchette R.A."/>
            <person name="Henrissat B."/>
            <person name="Martin F."/>
            <person name="Cullen D."/>
            <person name="Hibbett D.S."/>
            <person name="Grigoriev I.V."/>
        </authorList>
    </citation>
    <scope>NUCLEOTIDE SEQUENCE [LARGE SCALE GENOMIC DNA]</scope>
    <source>
        <strain evidence="4">MUCL 33604</strain>
    </source>
</reference>
<accession>A0A067PIB1</accession>
<feature type="compositionally biased region" description="Basic residues" evidence="1">
    <location>
        <begin position="1"/>
        <end position="12"/>
    </location>
</feature>
<dbReference type="EMBL" id="KL197728">
    <property type="protein sequence ID" value="KDQ54653.1"/>
    <property type="molecule type" value="Genomic_DNA"/>
</dbReference>
<dbReference type="PANTHER" id="PTHR12419">
    <property type="entry name" value="OTU DOMAIN CONTAINING PROTEIN"/>
    <property type="match status" value="1"/>
</dbReference>
<feature type="region of interest" description="Disordered" evidence="1">
    <location>
        <begin position="251"/>
        <end position="554"/>
    </location>
</feature>
<dbReference type="GO" id="GO:0016579">
    <property type="term" value="P:protein deubiquitination"/>
    <property type="evidence" value="ECO:0007669"/>
    <property type="project" value="TreeGrafter"/>
</dbReference>
<dbReference type="Proteomes" id="UP000027265">
    <property type="component" value="Unassembled WGS sequence"/>
</dbReference>
<dbReference type="InParanoid" id="A0A067PIB1"/>
<organism evidence="3 4">
    <name type="scientific">Jaapia argillacea MUCL 33604</name>
    <dbReference type="NCBI Taxonomy" id="933084"/>
    <lineage>
        <taxon>Eukaryota</taxon>
        <taxon>Fungi</taxon>
        <taxon>Dikarya</taxon>
        <taxon>Basidiomycota</taxon>
        <taxon>Agaricomycotina</taxon>
        <taxon>Agaricomycetes</taxon>
        <taxon>Agaricomycetidae</taxon>
        <taxon>Jaapiales</taxon>
        <taxon>Jaapiaceae</taxon>
        <taxon>Jaapia</taxon>
    </lineage>
</organism>
<feature type="domain" description="OTU" evidence="2">
    <location>
        <begin position="48"/>
        <end position="170"/>
    </location>
</feature>
<protein>
    <recommendedName>
        <fullName evidence="2">OTU domain-containing protein</fullName>
    </recommendedName>
</protein>
<feature type="compositionally biased region" description="Low complexity" evidence="1">
    <location>
        <begin position="324"/>
        <end position="348"/>
    </location>
</feature>
<dbReference type="GO" id="GO:0004843">
    <property type="term" value="F:cysteine-type deubiquitinase activity"/>
    <property type="evidence" value="ECO:0007669"/>
    <property type="project" value="TreeGrafter"/>
</dbReference>
<dbReference type="HOGENOM" id="CLU_519709_0_0_1"/>
<proteinExistence type="predicted"/>
<feature type="region of interest" description="Disordered" evidence="1">
    <location>
        <begin position="154"/>
        <end position="222"/>
    </location>
</feature>
<dbReference type="PROSITE" id="PS50802">
    <property type="entry name" value="OTU"/>
    <property type="match status" value="1"/>
</dbReference>
<feature type="compositionally biased region" description="Low complexity" evidence="1">
    <location>
        <begin position="277"/>
        <end position="315"/>
    </location>
</feature>
<dbReference type="STRING" id="933084.A0A067PIB1"/>
<dbReference type="InterPro" id="IPR050704">
    <property type="entry name" value="Peptidase_C85-like"/>
</dbReference>
<evidence type="ECO:0000256" key="1">
    <source>
        <dbReference type="SAM" id="MobiDB-lite"/>
    </source>
</evidence>